<proteinExistence type="inferred from homology"/>
<dbReference type="GO" id="GO:0030170">
    <property type="term" value="F:pyridoxal phosphate binding"/>
    <property type="evidence" value="ECO:0007669"/>
    <property type="project" value="InterPro"/>
</dbReference>
<dbReference type="CDD" id="cd00609">
    <property type="entry name" value="AAT_like"/>
    <property type="match status" value="1"/>
</dbReference>
<keyword evidence="4 8" id="KW-0032">Aminotransferase</keyword>
<dbReference type="EMBL" id="JADEZV010000003">
    <property type="protein sequence ID" value="MBE9391519.1"/>
    <property type="molecule type" value="Genomic_DNA"/>
</dbReference>
<dbReference type="SUPFAM" id="SSF53383">
    <property type="entry name" value="PLP-dependent transferases"/>
    <property type="match status" value="1"/>
</dbReference>
<dbReference type="PANTHER" id="PTHR42790">
    <property type="entry name" value="AMINOTRANSFERASE"/>
    <property type="match status" value="1"/>
</dbReference>
<evidence type="ECO:0000259" key="7">
    <source>
        <dbReference type="Pfam" id="PF00155"/>
    </source>
</evidence>
<feature type="domain" description="Aminotransferase class I/classII large" evidence="7">
    <location>
        <begin position="65"/>
        <end position="405"/>
    </location>
</feature>
<sequence length="418" mass="47415">MKERSIEKTEALSLKHEKFFSKKALEMKASETRELLKLVENSNVISLAGGMPAPETFPVDIIGEITQEVIKNHAAQALQYGTTNGFTPLRNAIVEWMKKKYSVQISKDNLIITTGSQQALDLIGRVFINPGDVVIAEAPTYLSALQAFEYYKPEFVQIPLDDEGIRIDLLEEKLKELKSQGKSVKFVYTISIFQNPAGVTMSEKRRKEILELASQYDFIIIEDNPYGELRYSGSPIRPIKSWDDDGRVLYLGTLSKVLAPGFRIGWIAGDPRFINKLEIAKQSVDLCTSTFNQVIAWKYIEGGYLDKQIPKIVEFYKPRRDAMLKALEDFMPEGVKWTKPEGGMFIWVTAPEGIDTKLMFEKAVAKGVAYVPGEAFYAHREVKNAMRLNFTYVSEEKIREGISRLAETIKEEIKKSKI</sequence>
<comment type="subunit">
    <text evidence="3">Homodimer.</text>
</comment>
<evidence type="ECO:0000256" key="2">
    <source>
        <dbReference type="ARBA" id="ARBA00007441"/>
    </source>
</evidence>
<evidence type="ECO:0000256" key="6">
    <source>
        <dbReference type="ARBA" id="ARBA00022898"/>
    </source>
</evidence>
<evidence type="ECO:0000256" key="1">
    <source>
        <dbReference type="ARBA" id="ARBA00001933"/>
    </source>
</evidence>
<dbReference type="Gene3D" id="3.90.1150.10">
    <property type="entry name" value="Aspartate Aminotransferase, domain 1"/>
    <property type="match status" value="1"/>
</dbReference>
<evidence type="ECO:0000256" key="5">
    <source>
        <dbReference type="ARBA" id="ARBA00022679"/>
    </source>
</evidence>
<dbReference type="InterPro" id="IPR015422">
    <property type="entry name" value="PyrdxlP-dep_Trfase_small"/>
</dbReference>
<evidence type="ECO:0000256" key="4">
    <source>
        <dbReference type="ARBA" id="ARBA00022576"/>
    </source>
</evidence>
<comment type="similarity">
    <text evidence="2">Belongs to the class-I pyridoxal-phosphate-dependent aminotransferase family.</text>
</comment>
<dbReference type="GO" id="GO:0008483">
    <property type="term" value="F:transaminase activity"/>
    <property type="evidence" value="ECO:0007669"/>
    <property type="project" value="UniProtKB-KW"/>
</dbReference>
<dbReference type="Gene3D" id="3.40.640.10">
    <property type="entry name" value="Type I PLP-dependent aspartate aminotransferase-like (Major domain)"/>
    <property type="match status" value="1"/>
</dbReference>
<accession>A0A843AIV6</accession>
<name>A0A843AIV6_9CREN</name>
<dbReference type="RefSeq" id="WP_193803951.1">
    <property type="nucleotide sequence ID" value="NZ_JADEZV010000003.1"/>
</dbReference>
<dbReference type="InterPro" id="IPR004839">
    <property type="entry name" value="Aminotransferase_I/II_large"/>
</dbReference>
<reference evidence="8" key="1">
    <citation type="submission" date="2020-10" db="EMBL/GenBank/DDBJ databases">
        <title>Fervidococcus fontis strain 3639Fd - the first crenarchaeon capable of growth on lipids.</title>
        <authorList>
            <person name="Kochetkova T.V."/>
            <person name="Elcheninov A.G."/>
            <person name="Toschakov S.V."/>
            <person name="Kublanov I.V."/>
        </authorList>
    </citation>
    <scope>NUCLEOTIDE SEQUENCE</scope>
    <source>
        <strain evidence="8">3639Fd</strain>
    </source>
</reference>
<protein>
    <submittedName>
        <fullName evidence="8">PLP-dependent aminotransferase family protein</fullName>
    </submittedName>
</protein>
<keyword evidence="5 8" id="KW-0808">Transferase</keyword>
<dbReference type="InterPro" id="IPR015421">
    <property type="entry name" value="PyrdxlP-dep_Trfase_major"/>
</dbReference>
<dbReference type="PANTHER" id="PTHR42790:SF19">
    <property type="entry name" value="KYNURENINE_ALPHA-AMINOADIPATE AMINOTRANSFERASE, MITOCHONDRIAL"/>
    <property type="match status" value="1"/>
</dbReference>
<organism evidence="8 9">
    <name type="scientific">Fervidicoccus fontis</name>
    <dbReference type="NCBI Taxonomy" id="683846"/>
    <lineage>
        <taxon>Archaea</taxon>
        <taxon>Thermoproteota</taxon>
        <taxon>Thermoprotei</taxon>
        <taxon>Fervidicoccales</taxon>
        <taxon>Fervidicoccaceae</taxon>
        <taxon>Fervidicoccus</taxon>
    </lineage>
</organism>
<dbReference type="FunFam" id="3.40.640.10:FF:000053">
    <property type="entry name" value="Aminotransferase, class I"/>
    <property type="match status" value="1"/>
</dbReference>
<dbReference type="Pfam" id="PF00155">
    <property type="entry name" value="Aminotran_1_2"/>
    <property type="match status" value="1"/>
</dbReference>
<dbReference type="InterPro" id="IPR015424">
    <property type="entry name" value="PyrdxlP-dep_Trfase"/>
</dbReference>
<evidence type="ECO:0000256" key="3">
    <source>
        <dbReference type="ARBA" id="ARBA00011738"/>
    </source>
</evidence>
<evidence type="ECO:0000313" key="9">
    <source>
        <dbReference type="Proteomes" id="UP000652307"/>
    </source>
</evidence>
<evidence type="ECO:0000313" key="8">
    <source>
        <dbReference type="EMBL" id="MBE9391519.1"/>
    </source>
</evidence>
<comment type="caution">
    <text evidence="8">The sequence shown here is derived from an EMBL/GenBank/DDBJ whole genome shotgun (WGS) entry which is preliminary data.</text>
</comment>
<dbReference type="InterPro" id="IPR050859">
    <property type="entry name" value="Class-I_PLP-dep_aminotransf"/>
</dbReference>
<keyword evidence="6" id="KW-0663">Pyridoxal phosphate</keyword>
<dbReference type="GO" id="GO:1901605">
    <property type="term" value="P:alpha-amino acid metabolic process"/>
    <property type="evidence" value="ECO:0007669"/>
    <property type="project" value="TreeGrafter"/>
</dbReference>
<dbReference type="AlphaFoldDB" id="A0A843AIV6"/>
<comment type="cofactor">
    <cofactor evidence="1">
        <name>pyridoxal 5'-phosphate</name>
        <dbReference type="ChEBI" id="CHEBI:597326"/>
    </cofactor>
</comment>
<dbReference type="Proteomes" id="UP000652307">
    <property type="component" value="Unassembled WGS sequence"/>
</dbReference>
<gene>
    <name evidence="8" type="ORF">IOK49_05480</name>
</gene>